<reference evidence="1" key="1">
    <citation type="submission" date="2023-04" db="EMBL/GenBank/DDBJ databases">
        <title>Draft Genome sequencing of Naganishia species isolated from polar environments using Oxford Nanopore Technology.</title>
        <authorList>
            <person name="Leo P."/>
            <person name="Venkateswaran K."/>
        </authorList>
    </citation>
    <scope>NUCLEOTIDE SEQUENCE</scope>
    <source>
        <strain evidence="1">MNA-CCFEE 5262</strain>
    </source>
</reference>
<dbReference type="Proteomes" id="UP001230649">
    <property type="component" value="Unassembled WGS sequence"/>
</dbReference>
<evidence type="ECO:0000313" key="1">
    <source>
        <dbReference type="EMBL" id="KAJ9106792.1"/>
    </source>
</evidence>
<keyword evidence="2" id="KW-1185">Reference proteome</keyword>
<dbReference type="EMBL" id="JASBWS010000041">
    <property type="protein sequence ID" value="KAJ9106792.1"/>
    <property type="molecule type" value="Genomic_DNA"/>
</dbReference>
<organism evidence="1 2">
    <name type="scientific">Naganishia adeliensis</name>
    <dbReference type="NCBI Taxonomy" id="92952"/>
    <lineage>
        <taxon>Eukaryota</taxon>
        <taxon>Fungi</taxon>
        <taxon>Dikarya</taxon>
        <taxon>Basidiomycota</taxon>
        <taxon>Agaricomycotina</taxon>
        <taxon>Tremellomycetes</taxon>
        <taxon>Filobasidiales</taxon>
        <taxon>Filobasidiaceae</taxon>
        <taxon>Naganishia</taxon>
    </lineage>
</organism>
<name>A0ACC2W597_9TREE</name>
<accession>A0ACC2W597</accession>
<protein>
    <submittedName>
        <fullName evidence="1">Uncharacterized protein</fullName>
    </submittedName>
</protein>
<proteinExistence type="predicted"/>
<sequence>MSFDPFEARLHFLQLLRRLNASQQSIQAVVSYAVKYGRKCGEDLWECIMEESAKGSLNARINIFYMLDTLCDPITSANSLPPPSASQGSSASQVAELPYAGFLEKDLATLVGFVVPEGKEGMLNLLSAKQVIQSLRQKRAIKVEVCDKILNALEERRIHPSAVPAPTSTTASSRKRTAPVSTEFSRSDTLKRMEEDRERHKRLREKMWVIPLPFAASRASAIGSNAAGKGTTPQLTPSPATPISPSANARPPPDQSAAVGTRAFFQEAAAAGAMEEDFERLWEWVEDLEEEDVADLKM</sequence>
<comment type="caution">
    <text evidence="1">The sequence shown here is derived from an EMBL/GenBank/DDBJ whole genome shotgun (WGS) entry which is preliminary data.</text>
</comment>
<evidence type="ECO:0000313" key="2">
    <source>
        <dbReference type="Proteomes" id="UP001230649"/>
    </source>
</evidence>
<gene>
    <name evidence="1" type="ORF">QFC20_003976</name>
</gene>